<organism evidence="2">
    <name type="scientific">marine metagenome</name>
    <dbReference type="NCBI Taxonomy" id="408172"/>
    <lineage>
        <taxon>unclassified sequences</taxon>
        <taxon>metagenomes</taxon>
        <taxon>ecological metagenomes</taxon>
    </lineage>
</organism>
<accession>A0A382LQT9</accession>
<gene>
    <name evidence="2" type="ORF">METZ01_LOCUS291780</name>
</gene>
<protein>
    <submittedName>
        <fullName evidence="2">Uncharacterized protein</fullName>
    </submittedName>
</protein>
<evidence type="ECO:0000256" key="1">
    <source>
        <dbReference type="SAM" id="Phobius"/>
    </source>
</evidence>
<keyword evidence="1" id="KW-0812">Transmembrane</keyword>
<sequence length="270" mass="30082">MTGTLQRCLCISLVVCLAIWGFSLLPQYTLSYEAAHSAFLKGCRAGGRNLECIDQETNPPQQQIRRLPLTDRSALIAETLRIARLSNGSETVIQKHEIDLQNAISSSDNAAHANAHIKNFLNGVKAQPSPDQEFLVVDSLPDDIGGTTNTPSILSNIGSHDLSPFSQELPASYFFAHESRSLLPWKLPKWNPYIGSGFPQLLDGHNPYYSPIHLVLKLWPGDATRDILIFFRIWYWVFGILLIVSQYSHKNIVLIATGTLAVLAPYHTNY</sequence>
<feature type="transmembrane region" description="Helical" evidence="1">
    <location>
        <begin position="251"/>
        <end position="268"/>
    </location>
</feature>
<dbReference type="AlphaFoldDB" id="A0A382LQT9"/>
<keyword evidence="1" id="KW-0472">Membrane</keyword>
<name>A0A382LQT9_9ZZZZ</name>
<proteinExistence type="predicted"/>
<reference evidence="2" key="1">
    <citation type="submission" date="2018-05" db="EMBL/GenBank/DDBJ databases">
        <authorList>
            <person name="Lanie J.A."/>
            <person name="Ng W.-L."/>
            <person name="Kazmierczak K.M."/>
            <person name="Andrzejewski T.M."/>
            <person name="Davidsen T.M."/>
            <person name="Wayne K.J."/>
            <person name="Tettelin H."/>
            <person name="Glass J.I."/>
            <person name="Rusch D."/>
            <person name="Podicherti R."/>
            <person name="Tsui H.-C.T."/>
            <person name="Winkler M.E."/>
        </authorList>
    </citation>
    <scope>NUCLEOTIDE SEQUENCE</scope>
</reference>
<feature type="non-terminal residue" evidence="2">
    <location>
        <position position="270"/>
    </location>
</feature>
<evidence type="ECO:0000313" key="2">
    <source>
        <dbReference type="EMBL" id="SVC38926.1"/>
    </source>
</evidence>
<dbReference type="EMBL" id="UINC01088575">
    <property type="protein sequence ID" value="SVC38926.1"/>
    <property type="molecule type" value="Genomic_DNA"/>
</dbReference>
<keyword evidence="1" id="KW-1133">Transmembrane helix</keyword>
<feature type="transmembrane region" description="Helical" evidence="1">
    <location>
        <begin position="227"/>
        <end position="244"/>
    </location>
</feature>